<feature type="domain" description="N-acetyltransferase" evidence="1">
    <location>
        <begin position="8"/>
        <end position="175"/>
    </location>
</feature>
<keyword evidence="3" id="KW-1185">Reference proteome</keyword>
<dbReference type="Gene3D" id="3.40.630.30">
    <property type="match status" value="1"/>
</dbReference>
<evidence type="ECO:0000259" key="1">
    <source>
        <dbReference type="PROSITE" id="PS51186"/>
    </source>
</evidence>
<dbReference type="InterPro" id="IPR016181">
    <property type="entry name" value="Acyl_CoA_acyltransferase"/>
</dbReference>
<dbReference type="Proteomes" id="UP001596549">
    <property type="component" value="Unassembled WGS sequence"/>
</dbReference>
<reference evidence="3" key="1">
    <citation type="journal article" date="2019" name="Int. J. Syst. Evol. Microbiol.">
        <title>The Global Catalogue of Microorganisms (GCM) 10K type strain sequencing project: providing services to taxonomists for standard genome sequencing and annotation.</title>
        <authorList>
            <consortium name="The Broad Institute Genomics Platform"/>
            <consortium name="The Broad Institute Genome Sequencing Center for Infectious Disease"/>
            <person name="Wu L."/>
            <person name="Ma J."/>
        </authorList>
    </citation>
    <scope>NUCLEOTIDE SEQUENCE [LARGE SCALE GENOMIC DNA]</scope>
    <source>
        <strain evidence="3">NBRC 106396</strain>
    </source>
</reference>
<accession>A0ABW2NQ99</accession>
<dbReference type="EMBL" id="JBHTCP010000013">
    <property type="protein sequence ID" value="MFC7371482.1"/>
    <property type="molecule type" value="Genomic_DNA"/>
</dbReference>
<sequence>MAVDVFTVKIMDSSEEALTEIARCYGRVWGGGEDVFLERLKRHRTYEGFLGIAAYTNEKQLAGFAYGYTSEKGQYYRTLLELALTQEQSEYWLKDCFEFVELAVENSYRGMGIGKELAESLLNRAEQKTAVLTTQSDNVSAVHLYDNLNWTTLHEHFLPTADSSLPYVIMGKVLS</sequence>
<comment type="caution">
    <text evidence="2">The sequence shown here is derived from an EMBL/GenBank/DDBJ whole genome shotgun (WGS) entry which is preliminary data.</text>
</comment>
<gene>
    <name evidence="2" type="ORF">ACFQPF_07325</name>
</gene>
<dbReference type="RefSeq" id="WP_379748090.1">
    <property type="nucleotide sequence ID" value="NZ_JBHTCP010000013.1"/>
</dbReference>
<evidence type="ECO:0000313" key="3">
    <source>
        <dbReference type="Proteomes" id="UP001596549"/>
    </source>
</evidence>
<dbReference type="CDD" id="cd04301">
    <property type="entry name" value="NAT_SF"/>
    <property type="match status" value="1"/>
</dbReference>
<dbReference type="SUPFAM" id="SSF55729">
    <property type="entry name" value="Acyl-CoA N-acyltransferases (Nat)"/>
    <property type="match status" value="1"/>
</dbReference>
<proteinExistence type="predicted"/>
<dbReference type="PROSITE" id="PS51186">
    <property type="entry name" value="GNAT"/>
    <property type="match status" value="1"/>
</dbReference>
<name>A0ABW2NQ99_9BACL</name>
<evidence type="ECO:0000313" key="2">
    <source>
        <dbReference type="EMBL" id="MFC7371482.1"/>
    </source>
</evidence>
<organism evidence="2 3">
    <name type="scientific">Fictibacillus iocasae</name>
    <dbReference type="NCBI Taxonomy" id="2715437"/>
    <lineage>
        <taxon>Bacteria</taxon>
        <taxon>Bacillati</taxon>
        <taxon>Bacillota</taxon>
        <taxon>Bacilli</taxon>
        <taxon>Bacillales</taxon>
        <taxon>Fictibacillaceae</taxon>
        <taxon>Fictibacillus</taxon>
    </lineage>
</organism>
<dbReference type="InterPro" id="IPR000182">
    <property type="entry name" value="GNAT_dom"/>
</dbReference>
<dbReference type="Pfam" id="PF00583">
    <property type="entry name" value="Acetyltransf_1"/>
    <property type="match status" value="1"/>
</dbReference>
<protein>
    <submittedName>
        <fullName evidence="2">GNAT family N-acetyltransferase</fullName>
    </submittedName>
</protein>